<organism evidence="3 8">
    <name type="scientific">Shewanella algae</name>
    <dbReference type="NCBI Taxonomy" id="38313"/>
    <lineage>
        <taxon>Bacteria</taxon>
        <taxon>Pseudomonadati</taxon>
        <taxon>Pseudomonadota</taxon>
        <taxon>Gammaproteobacteria</taxon>
        <taxon>Alteromonadales</taxon>
        <taxon>Shewanellaceae</taxon>
        <taxon>Shewanella</taxon>
    </lineage>
</organism>
<dbReference type="EMBL" id="UGYO01000001">
    <property type="protein sequence ID" value="SUI54109.1"/>
    <property type="molecule type" value="Genomic_DNA"/>
</dbReference>
<evidence type="ECO:0000313" key="7">
    <source>
        <dbReference type="EMBL" id="SUJ14262.1"/>
    </source>
</evidence>
<dbReference type="Proteomes" id="UP000254069">
    <property type="component" value="Unassembled WGS sequence"/>
</dbReference>
<dbReference type="InterPro" id="IPR002514">
    <property type="entry name" value="Transposase_8"/>
</dbReference>
<dbReference type="GO" id="GO:0004803">
    <property type="term" value="F:transposase activity"/>
    <property type="evidence" value="ECO:0007669"/>
    <property type="project" value="InterPro"/>
</dbReference>
<dbReference type="InterPro" id="IPR009057">
    <property type="entry name" value="Homeodomain-like_sf"/>
</dbReference>
<dbReference type="EMBL" id="UGYO01000001">
    <property type="protein sequence ID" value="SUI53317.1"/>
    <property type="molecule type" value="Genomic_DNA"/>
</dbReference>
<comment type="similarity">
    <text evidence="1">Belongs to the transposase 8 family.</text>
</comment>
<dbReference type="SUPFAM" id="SSF46689">
    <property type="entry name" value="Homeodomain-like"/>
    <property type="match status" value="1"/>
</dbReference>
<gene>
    <name evidence="3" type="ORF">NCTC10738_00767</name>
    <name evidence="4" type="ORF">NCTC10738_00837</name>
    <name evidence="5" type="ORF">NCTC10738_02223</name>
    <name evidence="6" type="ORF">NCTC10738_04437</name>
    <name evidence="7" type="ORF">NCTC10738_04540</name>
</gene>
<dbReference type="Gene3D" id="1.10.10.60">
    <property type="entry name" value="Homeodomain-like"/>
    <property type="match status" value="1"/>
</dbReference>
<feature type="coiled-coil region" evidence="2">
    <location>
        <begin position="51"/>
        <end position="85"/>
    </location>
</feature>
<dbReference type="Pfam" id="PF01527">
    <property type="entry name" value="HTH_Tnp_1"/>
    <property type="match status" value="1"/>
</dbReference>
<name>A0A379Z0L5_9GAMM</name>
<keyword evidence="2" id="KW-0175">Coiled coil</keyword>
<dbReference type="GO" id="GO:0006313">
    <property type="term" value="P:DNA transposition"/>
    <property type="evidence" value="ECO:0007669"/>
    <property type="project" value="InterPro"/>
</dbReference>
<sequence>MTSKTKRQTYTSEYKAEALKLAKIKGVSAAAKELGIYDSQLYNWRNAAEKNTNTSQREVELTAEVARLKRQLAEQAEDLAILKKAATYFAKNQK</sequence>
<keyword evidence="8" id="KW-1185">Reference proteome</keyword>
<proteinExistence type="inferred from homology"/>
<dbReference type="EMBL" id="UGYO01000002">
    <property type="protein sequence ID" value="SUJ12634.1"/>
    <property type="molecule type" value="Genomic_DNA"/>
</dbReference>
<accession>A0A379Z0L5</accession>
<evidence type="ECO:0000256" key="1">
    <source>
        <dbReference type="ARBA" id="ARBA00009964"/>
    </source>
</evidence>
<dbReference type="EMBL" id="UGYO01000002">
    <property type="protein sequence ID" value="SUJ14262.1"/>
    <property type="molecule type" value="Genomic_DNA"/>
</dbReference>
<evidence type="ECO:0000313" key="4">
    <source>
        <dbReference type="EMBL" id="SUI54109.1"/>
    </source>
</evidence>
<protein>
    <submittedName>
        <fullName evidence="3">Transposase</fullName>
    </submittedName>
</protein>
<evidence type="ECO:0000313" key="3">
    <source>
        <dbReference type="EMBL" id="SUI53317.1"/>
    </source>
</evidence>
<dbReference type="GO" id="GO:0003677">
    <property type="term" value="F:DNA binding"/>
    <property type="evidence" value="ECO:0007669"/>
    <property type="project" value="InterPro"/>
</dbReference>
<reference evidence="3 8" key="1">
    <citation type="submission" date="2018-06" db="EMBL/GenBank/DDBJ databases">
        <authorList>
            <consortium name="Pathogen Informatics"/>
            <person name="Doyle S."/>
        </authorList>
    </citation>
    <scope>NUCLEOTIDE SEQUENCE [LARGE SCALE GENOMIC DNA]</scope>
    <source>
        <strain evidence="3 8">NCTC10738</strain>
    </source>
</reference>
<dbReference type="AlphaFoldDB" id="A0A379Z0L5"/>
<evidence type="ECO:0000313" key="5">
    <source>
        <dbReference type="EMBL" id="SUI73642.1"/>
    </source>
</evidence>
<dbReference type="EMBL" id="UGYO01000001">
    <property type="protein sequence ID" value="SUI73642.1"/>
    <property type="molecule type" value="Genomic_DNA"/>
</dbReference>
<evidence type="ECO:0000313" key="6">
    <source>
        <dbReference type="EMBL" id="SUJ12634.1"/>
    </source>
</evidence>
<evidence type="ECO:0000313" key="8">
    <source>
        <dbReference type="Proteomes" id="UP000254069"/>
    </source>
</evidence>
<evidence type="ECO:0000256" key="2">
    <source>
        <dbReference type="SAM" id="Coils"/>
    </source>
</evidence>